<dbReference type="Pfam" id="PF00474">
    <property type="entry name" value="SSF"/>
    <property type="match status" value="2"/>
</dbReference>
<evidence type="ECO:0000256" key="4">
    <source>
        <dbReference type="ARBA" id="ARBA00022692"/>
    </source>
</evidence>
<dbReference type="AlphaFoldDB" id="A0A972VYZ4"/>
<sequence length="587" mass="63307">MSAQVLTYLFVGLSFALYIGIAIWSRSSSTSEFYVAGGHVHPLANGAATAADWMSAASYLSMAGIIAFEGADGARYLMGWTGGYVLLALLLAPYLRKFNKFTVPDFVGDRYYSQAARLVAVVCVIFISFTYVAGQMRGVGVVFSRFLEVDINTGVVIGMGIVFFYAVLGGMKGITYTQVAQYCVLIFAYLVPAIFISLTLTNNPVPMLGLGSTLAAEPVYLLDKLDGLTTELGMTAFTAGNKSTIDMFFITAALMAGTAGLPHVIVRFFTVPRVRDARISAGYALVLIALLYTTAPAVAAFARVNIINAMDGLHYSDAPEWFGKWENSGLIAWIDKNNDGEIQYRGGAAMEQKPVYDLGRGASGERLLTNKVTSNDNELYIDRDIIVLAHPEIAQLPNWVVALVAAGGLAAALSTAAGLLLVISTAIAHDLLKKTFRPNITERQELRYARLAAAVAIAIAGLFGIYPPGFVAEVVAFAFGLAAASFFPVILLGIFSTRMNKEAAISGMLTGLIFTFSYIVYFKFISPETNSAAHWWFGISPEGIGSLGMILNFMVSFVVMRITPPPPQEVQDLVQHIRIPQARHSSP</sequence>
<feature type="transmembrane region" description="Helical" evidence="9">
    <location>
        <begin position="115"/>
        <end position="134"/>
    </location>
</feature>
<keyword evidence="6 9" id="KW-1133">Transmembrane helix</keyword>
<comment type="similarity">
    <text evidence="2 8">Belongs to the sodium:solute symporter (SSF) (TC 2.A.21) family.</text>
</comment>
<feature type="transmembrane region" description="Helical" evidence="9">
    <location>
        <begin position="544"/>
        <end position="563"/>
    </location>
</feature>
<dbReference type="PANTHER" id="PTHR48086">
    <property type="entry name" value="SODIUM/PROLINE SYMPORTER-RELATED"/>
    <property type="match status" value="1"/>
</dbReference>
<feature type="transmembrane region" description="Helical" evidence="9">
    <location>
        <begin position="74"/>
        <end position="95"/>
    </location>
</feature>
<feature type="transmembrane region" description="Helical" evidence="9">
    <location>
        <begin position="179"/>
        <end position="200"/>
    </location>
</feature>
<dbReference type="InterPro" id="IPR050277">
    <property type="entry name" value="Sodium:Solute_Symporter"/>
</dbReference>
<feature type="transmembrane region" description="Helical" evidence="9">
    <location>
        <begin position="503"/>
        <end position="524"/>
    </location>
</feature>
<dbReference type="Gene3D" id="1.20.1730.10">
    <property type="entry name" value="Sodium/glucose cotransporter"/>
    <property type="match status" value="1"/>
</dbReference>
<organism evidence="10 11">
    <name type="scientific">SAR86 cluster bacterium</name>
    <dbReference type="NCBI Taxonomy" id="2030880"/>
    <lineage>
        <taxon>Bacteria</taxon>
        <taxon>Pseudomonadati</taxon>
        <taxon>Pseudomonadota</taxon>
        <taxon>Gammaproteobacteria</taxon>
        <taxon>SAR86 cluster</taxon>
    </lineage>
</organism>
<keyword evidence="4 9" id="KW-0812">Transmembrane</keyword>
<evidence type="ECO:0000256" key="9">
    <source>
        <dbReference type="SAM" id="Phobius"/>
    </source>
</evidence>
<comment type="subcellular location">
    <subcellularLocation>
        <location evidence="1">Membrane</location>
        <topology evidence="1">Multi-pass membrane protein</topology>
    </subcellularLocation>
</comment>
<evidence type="ECO:0000256" key="8">
    <source>
        <dbReference type="RuleBase" id="RU362091"/>
    </source>
</evidence>
<dbReference type="InterPro" id="IPR038377">
    <property type="entry name" value="Na/Glc_symporter_sf"/>
</dbReference>
<evidence type="ECO:0000256" key="3">
    <source>
        <dbReference type="ARBA" id="ARBA00022448"/>
    </source>
</evidence>
<dbReference type="EMBL" id="JABMOJ010000426">
    <property type="protein sequence ID" value="NQV65934.1"/>
    <property type="molecule type" value="Genomic_DNA"/>
</dbReference>
<dbReference type="Proteomes" id="UP000754644">
    <property type="component" value="Unassembled WGS sequence"/>
</dbReference>
<keyword evidence="7 9" id="KW-0472">Membrane</keyword>
<evidence type="ECO:0000256" key="2">
    <source>
        <dbReference type="ARBA" id="ARBA00006434"/>
    </source>
</evidence>
<dbReference type="PANTHER" id="PTHR48086:SF5">
    <property type="entry name" value="NA(+):SOLUTE SYMPORTER (SSF FAMILY)"/>
    <property type="match status" value="1"/>
</dbReference>
<accession>A0A972VYZ4</accession>
<protein>
    <submittedName>
        <fullName evidence="10">Cation acetate symporter</fullName>
    </submittedName>
</protein>
<feature type="transmembrane region" description="Helical" evidence="9">
    <location>
        <begin position="474"/>
        <end position="496"/>
    </location>
</feature>
<feature type="transmembrane region" description="Helical" evidence="9">
    <location>
        <begin position="146"/>
        <end position="167"/>
    </location>
</feature>
<name>A0A972VYZ4_9GAMM</name>
<proteinExistence type="inferred from homology"/>
<evidence type="ECO:0000256" key="7">
    <source>
        <dbReference type="ARBA" id="ARBA00023136"/>
    </source>
</evidence>
<comment type="caution">
    <text evidence="10">The sequence shown here is derived from an EMBL/GenBank/DDBJ whole genome shotgun (WGS) entry which is preliminary data.</text>
</comment>
<reference evidence="10" key="1">
    <citation type="submission" date="2020-05" db="EMBL/GenBank/DDBJ databases">
        <title>Sulfur intermediates as new biogeochemical hubs in an aquatic model microbial ecosystem.</title>
        <authorList>
            <person name="Vigneron A."/>
        </authorList>
    </citation>
    <scope>NUCLEOTIDE SEQUENCE</scope>
    <source>
        <strain evidence="10">Bin.250</strain>
    </source>
</reference>
<evidence type="ECO:0000313" key="11">
    <source>
        <dbReference type="Proteomes" id="UP000754644"/>
    </source>
</evidence>
<evidence type="ECO:0000256" key="5">
    <source>
        <dbReference type="ARBA" id="ARBA00022847"/>
    </source>
</evidence>
<dbReference type="NCBIfam" id="TIGR03648">
    <property type="entry name" value="Na_symport_lg"/>
    <property type="match status" value="1"/>
</dbReference>
<keyword evidence="3" id="KW-0813">Transport</keyword>
<feature type="transmembrane region" description="Helical" evidence="9">
    <location>
        <begin position="399"/>
        <end position="427"/>
    </location>
</feature>
<gene>
    <name evidence="10" type="ORF">HQ497_11280</name>
</gene>
<feature type="transmembrane region" description="Helical" evidence="9">
    <location>
        <begin position="247"/>
        <end position="269"/>
    </location>
</feature>
<dbReference type="PROSITE" id="PS50283">
    <property type="entry name" value="NA_SOLUT_SYMP_3"/>
    <property type="match status" value="1"/>
</dbReference>
<dbReference type="InterPro" id="IPR001734">
    <property type="entry name" value="Na/solute_symporter"/>
</dbReference>
<dbReference type="InterPro" id="IPR019899">
    <property type="entry name" value="Na/solute_symporter_VC_2705"/>
</dbReference>
<feature type="transmembrane region" description="Helical" evidence="9">
    <location>
        <begin position="281"/>
        <end position="302"/>
    </location>
</feature>
<feature type="transmembrane region" description="Helical" evidence="9">
    <location>
        <begin position="448"/>
        <end position="468"/>
    </location>
</feature>
<dbReference type="CDD" id="cd11480">
    <property type="entry name" value="SLC5sbd_u4"/>
    <property type="match status" value="1"/>
</dbReference>
<evidence type="ECO:0000256" key="6">
    <source>
        <dbReference type="ARBA" id="ARBA00022989"/>
    </source>
</evidence>
<feature type="transmembrane region" description="Helical" evidence="9">
    <location>
        <begin position="6"/>
        <end position="25"/>
    </location>
</feature>
<evidence type="ECO:0000256" key="1">
    <source>
        <dbReference type="ARBA" id="ARBA00004141"/>
    </source>
</evidence>
<dbReference type="GO" id="GO:0015293">
    <property type="term" value="F:symporter activity"/>
    <property type="evidence" value="ECO:0007669"/>
    <property type="project" value="UniProtKB-KW"/>
</dbReference>
<evidence type="ECO:0000313" key="10">
    <source>
        <dbReference type="EMBL" id="NQV65934.1"/>
    </source>
</evidence>
<keyword evidence="5" id="KW-0769">Symport</keyword>
<dbReference type="GO" id="GO:0005886">
    <property type="term" value="C:plasma membrane"/>
    <property type="evidence" value="ECO:0007669"/>
    <property type="project" value="TreeGrafter"/>
</dbReference>